<dbReference type="Proteomes" id="UP000007463">
    <property type="component" value="Chromosome"/>
</dbReference>
<dbReference type="HOGENOM" id="CLU_058422_1_0_10"/>
<dbReference type="STRING" id="755732.Fluta_3544"/>
<dbReference type="OrthoDB" id="9795498at2"/>
<evidence type="ECO:0000313" key="2">
    <source>
        <dbReference type="Proteomes" id="UP000007463"/>
    </source>
</evidence>
<dbReference type="InterPro" id="IPR029063">
    <property type="entry name" value="SAM-dependent_MTases_sf"/>
</dbReference>
<evidence type="ECO:0008006" key="3">
    <source>
        <dbReference type="Google" id="ProtNLM"/>
    </source>
</evidence>
<evidence type="ECO:0000313" key="1">
    <source>
        <dbReference type="EMBL" id="AEA45513.1"/>
    </source>
</evidence>
<dbReference type="SUPFAM" id="SSF53335">
    <property type="entry name" value="S-adenosyl-L-methionine-dependent methyltransferases"/>
    <property type="match status" value="1"/>
</dbReference>
<accession>F2ID98</accession>
<reference evidence="1 2" key="1">
    <citation type="journal article" date="2011" name="Stand. Genomic Sci.">
        <title>Complete genome sequence of the gliding freshwater bacterium Fluviicola taffensis type strain (RW262).</title>
        <authorList>
            <person name="Woyke T."/>
            <person name="Chertkov O."/>
            <person name="Lapidus A."/>
            <person name="Nolan M."/>
            <person name="Lucas S."/>
            <person name="Del Rio T.G."/>
            <person name="Tice H."/>
            <person name="Cheng J.F."/>
            <person name="Tapia R."/>
            <person name="Han C."/>
            <person name="Goodwin L."/>
            <person name="Pitluck S."/>
            <person name="Liolios K."/>
            <person name="Pagani I."/>
            <person name="Ivanova N."/>
            <person name="Huntemann M."/>
            <person name="Mavromatis K."/>
            <person name="Mikhailova N."/>
            <person name="Pati A."/>
            <person name="Chen A."/>
            <person name="Palaniappan K."/>
            <person name="Land M."/>
            <person name="Hauser L."/>
            <person name="Brambilla E.M."/>
            <person name="Rohde M."/>
            <person name="Mwirichia R."/>
            <person name="Sikorski J."/>
            <person name="Tindall B.J."/>
            <person name="Goker M."/>
            <person name="Bristow J."/>
            <person name="Eisen J.A."/>
            <person name="Markowitz V."/>
            <person name="Hugenholtz P."/>
            <person name="Klenk H.P."/>
            <person name="Kyrpides N.C."/>
        </authorList>
    </citation>
    <scope>NUCLEOTIDE SEQUENCE [LARGE SCALE GENOMIC DNA]</scope>
    <source>
        <strain evidence="2">DSM 16823 / RW262 / RW262</strain>
    </source>
</reference>
<organism evidence="1 2">
    <name type="scientific">Fluviicola taffensis (strain DSM 16823 / NCIMB 13979 / RW262)</name>
    <dbReference type="NCBI Taxonomy" id="755732"/>
    <lineage>
        <taxon>Bacteria</taxon>
        <taxon>Pseudomonadati</taxon>
        <taxon>Bacteroidota</taxon>
        <taxon>Flavobacteriia</taxon>
        <taxon>Flavobacteriales</taxon>
        <taxon>Crocinitomicaceae</taxon>
        <taxon>Fluviicola</taxon>
    </lineage>
</organism>
<dbReference type="Pfam" id="PF13578">
    <property type="entry name" value="Methyltransf_24"/>
    <property type="match status" value="1"/>
</dbReference>
<dbReference type="AlphaFoldDB" id="F2ID98"/>
<dbReference type="EMBL" id="CP002542">
    <property type="protein sequence ID" value="AEA45513.1"/>
    <property type="molecule type" value="Genomic_DNA"/>
</dbReference>
<protein>
    <recommendedName>
        <fullName evidence="3">Class I SAM-dependent methyltransferase</fullName>
    </recommendedName>
</protein>
<name>F2ID98_FLUTR</name>
<proteinExistence type="predicted"/>
<keyword evidence="2" id="KW-1185">Reference proteome</keyword>
<dbReference type="eggNOG" id="COG4122">
    <property type="taxonomic scope" value="Bacteria"/>
</dbReference>
<dbReference type="RefSeq" id="WP_013688280.1">
    <property type="nucleotide sequence ID" value="NC_015321.1"/>
</dbReference>
<gene>
    <name evidence="1" type="ordered locus">Fluta_3544</name>
</gene>
<dbReference type="KEGG" id="fte:Fluta_3544"/>
<reference evidence="2" key="2">
    <citation type="submission" date="2011-02" db="EMBL/GenBank/DDBJ databases">
        <title>The complete genome of Fluviicola taffensis DSM 16823.</title>
        <authorList>
            <consortium name="US DOE Joint Genome Institute (JGI-PGF)"/>
            <person name="Lucas S."/>
            <person name="Copeland A."/>
            <person name="Lapidus A."/>
            <person name="Bruce D."/>
            <person name="Goodwin L."/>
            <person name="Pitluck S."/>
            <person name="Kyrpides N."/>
            <person name="Mavromatis K."/>
            <person name="Ivanova N."/>
            <person name="Mikhailova N."/>
            <person name="Pagani I."/>
            <person name="Chertkov O."/>
            <person name="Detter J.C."/>
            <person name="Han C."/>
            <person name="Tapia R."/>
            <person name="Land M."/>
            <person name="Hauser L."/>
            <person name="Markowitz V."/>
            <person name="Cheng J.-F."/>
            <person name="Hugenholtz P."/>
            <person name="Woyke T."/>
            <person name="Wu D."/>
            <person name="Tindall B."/>
            <person name="Pomrenke H.G."/>
            <person name="Brambilla E."/>
            <person name="Klenk H.-P."/>
            <person name="Eisen J.A."/>
        </authorList>
    </citation>
    <scope>NUCLEOTIDE SEQUENCE [LARGE SCALE GENOMIC DNA]</scope>
    <source>
        <strain evidence="2">DSM 16823 / RW262 / RW262</strain>
    </source>
</reference>
<sequence>MANSLKSFVKLLMPKYQKLILEYKIEMKPRYGYGTKPHGLLYEIIDKNRSVYEVFLKEILTHKDTFQAIKSENSDENQPAWNNHFLPGLDIISLYTLLDHFKPKNYIEIGSGNSTKVARKSIQENSLPTKITSIDPFPRANIDHLADVVIRQPLENIKDYQFIIDELNENDILFIDNSHRCLPNSDATVCFLDLLPYLKKGVIVHIHDIYLPYDYPQFMCDRFYSEQYVLAAFVLANPEKYKPIFPGIFISEDKELSSIVSPIWDHPNTRNVERHGGSFWLQIN</sequence>
<dbReference type="Gene3D" id="3.40.50.150">
    <property type="entry name" value="Vaccinia Virus protein VP39"/>
    <property type="match status" value="1"/>
</dbReference>